<accession>A0A0N8NV96</accession>
<evidence type="ECO:0000313" key="2">
    <source>
        <dbReference type="Proteomes" id="UP000050349"/>
    </source>
</evidence>
<sequence>MFVELGFDQLLRQRNPIFRFFLKPHIQHHTVQIGSRGWRALLGVDFGVVIEDLTASAQAVAGVDLGIGTCATGRADTALGAGQVDRLASDGGEGADSVGIPVSVARVLGASGGNIGGNTSFFCLERTDLEPSQDVLWGSGQPLKLDRRTLYFFIALGRWSAASSARSGT</sequence>
<evidence type="ECO:0000313" key="1">
    <source>
        <dbReference type="EMBL" id="KPU53985.1"/>
    </source>
</evidence>
<organism evidence="1 2">
    <name type="scientific">Pseudomonas fluorescens</name>
    <dbReference type="NCBI Taxonomy" id="294"/>
    <lineage>
        <taxon>Bacteria</taxon>
        <taxon>Pseudomonadati</taxon>
        <taxon>Pseudomonadota</taxon>
        <taxon>Gammaproteobacteria</taxon>
        <taxon>Pseudomonadales</taxon>
        <taxon>Pseudomonadaceae</taxon>
        <taxon>Pseudomonas</taxon>
    </lineage>
</organism>
<name>A0A0N8NV96_PSEFL</name>
<comment type="caution">
    <text evidence="1">The sequence shown here is derived from an EMBL/GenBank/DDBJ whole genome shotgun (WGS) entry which is preliminary data.</text>
</comment>
<dbReference type="Proteomes" id="UP000050349">
    <property type="component" value="Unassembled WGS sequence"/>
</dbReference>
<dbReference type="EMBL" id="LJXB01000091">
    <property type="protein sequence ID" value="KPU53985.1"/>
    <property type="molecule type" value="Genomic_DNA"/>
</dbReference>
<protein>
    <submittedName>
        <fullName evidence="1">Uncharacterized protein</fullName>
    </submittedName>
</protein>
<reference evidence="1 2" key="1">
    <citation type="submission" date="2015-09" db="EMBL/GenBank/DDBJ databases">
        <authorList>
            <consortium name="Swine Surveillance"/>
        </authorList>
    </citation>
    <scope>NUCLEOTIDE SEQUENCE [LARGE SCALE GENOMIC DNA]</scope>
    <source>
        <strain evidence="1 2">S613</strain>
    </source>
</reference>
<gene>
    <name evidence="1" type="ORF">AN403_1012</name>
</gene>
<dbReference type="AlphaFoldDB" id="A0A0N8NV96"/>
<proteinExistence type="predicted"/>
<dbReference type="PATRIC" id="fig|294.162.peg.5395"/>